<dbReference type="PANTHER" id="PTHR31751">
    <property type="entry name" value="SI:CH211-108C17.2-RELATED-RELATED"/>
    <property type="match status" value="1"/>
</dbReference>
<evidence type="ECO:0000313" key="2">
    <source>
        <dbReference type="Proteomes" id="UP001321473"/>
    </source>
</evidence>
<comment type="caution">
    <text evidence="1">The sequence shown here is derived from an EMBL/GenBank/DDBJ whole genome shotgun (WGS) entry which is preliminary data.</text>
</comment>
<dbReference type="EMBL" id="JARKHS020007842">
    <property type="protein sequence ID" value="KAK8781256.1"/>
    <property type="molecule type" value="Genomic_DNA"/>
</dbReference>
<protein>
    <submittedName>
        <fullName evidence="1">Uncharacterized protein</fullName>
    </submittedName>
</protein>
<reference evidence="1 2" key="1">
    <citation type="journal article" date="2023" name="Arcadia Sci">
        <title>De novo assembly of a long-read Amblyomma americanum tick genome.</title>
        <authorList>
            <person name="Chou S."/>
            <person name="Poskanzer K.E."/>
            <person name="Rollins M."/>
            <person name="Thuy-Boun P.S."/>
        </authorList>
    </citation>
    <scope>NUCLEOTIDE SEQUENCE [LARGE SCALE GENOMIC DNA]</scope>
    <source>
        <strain evidence="1">F_SG_1</strain>
        <tissue evidence="1">Salivary glands</tissue>
    </source>
</reference>
<sequence length="90" mass="10374">MKLKSNKILHFELVQSNEVGGSCRMELAGFKLALEFLACHIIKVQAVVTNRHVEIKSFLRKNRNDITNGFDVWHVVNVTWLLHQVMATRT</sequence>
<accession>A0AAQ4F2B8</accession>
<organism evidence="1 2">
    <name type="scientific">Amblyomma americanum</name>
    <name type="common">Lone star tick</name>
    <dbReference type="NCBI Taxonomy" id="6943"/>
    <lineage>
        <taxon>Eukaryota</taxon>
        <taxon>Metazoa</taxon>
        <taxon>Ecdysozoa</taxon>
        <taxon>Arthropoda</taxon>
        <taxon>Chelicerata</taxon>
        <taxon>Arachnida</taxon>
        <taxon>Acari</taxon>
        <taxon>Parasitiformes</taxon>
        <taxon>Ixodida</taxon>
        <taxon>Ixodoidea</taxon>
        <taxon>Ixodidae</taxon>
        <taxon>Amblyomminae</taxon>
        <taxon>Amblyomma</taxon>
    </lineage>
</organism>
<evidence type="ECO:0000313" key="1">
    <source>
        <dbReference type="EMBL" id="KAK8781256.1"/>
    </source>
</evidence>
<dbReference type="Proteomes" id="UP001321473">
    <property type="component" value="Unassembled WGS sequence"/>
</dbReference>
<keyword evidence="2" id="KW-1185">Reference proteome</keyword>
<dbReference type="AlphaFoldDB" id="A0AAQ4F2B8"/>
<proteinExistence type="predicted"/>
<name>A0AAQ4F2B8_AMBAM</name>
<dbReference type="PANTHER" id="PTHR31751:SF42">
    <property type="entry name" value="PROTEIN CBG10204"/>
    <property type="match status" value="1"/>
</dbReference>
<gene>
    <name evidence="1" type="ORF">V5799_017405</name>
</gene>